<dbReference type="InterPro" id="IPR034660">
    <property type="entry name" value="DinB/YfiT-like"/>
</dbReference>
<feature type="domain" description="MDMPI C-terminal" evidence="1">
    <location>
        <begin position="151"/>
        <end position="221"/>
    </location>
</feature>
<evidence type="ECO:0000259" key="1">
    <source>
        <dbReference type="Pfam" id="PF07398"/>
    </source>
</evidence>
<dbReference type="GO" id="GO:0016853">
    <property type="term" value="F:isomerase activity"/>
    <property type="evidence" value="ECO:0007669"/>
    <property type="project" value="UniProtKB-KW"/>
</dbReference>
<dbReference type="SUPFAM" id="SSF109854">
    <property type="entry name" value="DinB/YfiT-like putative metalloenzymes"/>
    <property type="match status" value="1"/>
</dbReference>
<comment type="caution">
    <text evidence="3">The sequence shown here is derived from an EMBL/GenBank/DDBJ whole genome shotgun (WGS) entry which is preliminary data.</text>
</comment>
<dbReference type="RefSeq" id="WP_344063198.1">
    <property type="nucleotide sequence ID" value="NZ_BAAAPN010000028.1"/>
</dbReference>
<evidence type="ECO:0000313" key="4">
    <source>
        <dbReference type="Proteomes" id="UP001501475"/>
    </source>
</evidence>
<evidence type="ECO:0000259" key="2">
    <source>
        <dbReference type="Pfam" id="PF11716"/>
    </source>
</evidence>
<organism evidence="3 4">
    <name type="scientific">Nostocoides vanveenii</name>
    <dbReference type="NCBI Taxonomy" id="330835"/>
    <lineage>
        <taxon>Bacteria</taxon>
        <taxon>Bacillati</taxon>
        <taxon>Actinomycetota</taxon>
        <taxon>Actinomycetes</taxon>
        <taxon>Micrococcales</taxon>
        <taxon>Intrasporangiaceae</taxon>
        <taxon>Nostocoides</taxon>
    </lineage>
</organism>
<evidence type="ECO:0000313" key="3">
    <source>
        <dbReference type="EMBL" id="GAA1752639.1"/>
    </source>
</evidence>
<dbReference type="NCBIfam" id="TIGR03083">
    <property type="entry name" value="maleylpyruvate isomerase family mycothiol-dependent enzyme"/>
    <property type="match status" value="1"/>
</dbReference>
<protein>
    <submittedName>
        <fullName evidence="3">Maleylpyruvate isomerase family mycothiol-dependent enzyme</fullName>
    </submittedName>
</protein>
<accession>A0ABN2KBU8</accession>
<feature type="domain" description="Mycothiol-dependent maleylpyruvate isomerase metal-binding" evidence="2">
    <location>
        <begin position="9"/>
        <end position="144"/>
    </location>
</feature>
<proteinExistence type="predicted"/>
<gene>
    <name evidence="3" type="ORF">GCM10009810_10830</name>
</gene>
<dbReference type="Gene3D" id="1.20.120.450">
    <property type="entry name" value="dinb family like domain"/>
    <property type="match status" value="1"/>
</dbReference>
<dbReference type="InterPro" id="IPR036527">
    <property type="entry name" value="SCP2_sterol-bd_dom_sf"/>
</dbReference>
<dbReference type="InterPro" id="IPR017517">
    <property type="entry name" value="Maleyloyr_isom"/>
</dbReference>
<keyword evidence="4" id="KW-1185">Reference proteome</keyword>
<dbReference type="Pfam" id="PF11716">
    <property type="entry name" value="MDMPI_N"/>
    <property type="match status" value="1"/>
</dbReference>
<dbReference type="InterPro" id="IPR024344">
    <property type="entry name" value="MDMPI_metal-binding"/>
</dbReference>
<dbReference type="EMBL" id="BAAAPN010000028">
    <property type="protein sequence ID" value="GAA1752639.1"/>
    <property type="molecule type" value="Genomic_DNA"/>
</dbReference>
<reference evidence="3 4" key="1">
    <citation type="journal article" date="2019" name="Int. J. Syst. Evol. Microbiol.">
        <title>The Global Catalogue of Microorganisms (GCM) 10K type strain sequencing project: providing services to taxonomists for standard genome sequencing and annotation.</title>
        <authorList>
            <consortium name="The Broad Institute Genomics Platform"/>
            <consortium name="The Broad Institute Genome Sequencing Center for Infectious Disease"/>
            <person name="Wu L."/>
            <person name="Ma J."/>
        </authorList>
    </citation>
    <scope>NUCLEOTIDE SEQUENCE [LARGE SCALE GENOMIC DNA]</scope>
    <source>
        <strain evidence="3 4">JCM 15591</strain>
    </source>
</reference>
<dbReference type="Proteomes" id="UP001501475">
    <property type="component" value="Unassembled WGS sequence"/>
</dbReference>
<name>A0ABN2KBU8_9MICO</name>
<dbReference type="SUPFAM" id="SSF55718">
    <property type="entry name" value="SCP-like"/>
    <property type="match status" value="1"/>
</dbReference>
<keyword evidence="3" id="KW-0413">Isomerase</keyword>
<sequence length="230" mass="23876">MDETLAALESETARLLATVAVLDDPAAASGCDGWTRGHILTHLARNADGLAGLVRAAVDGSGETMYASAQARDADIEAGAGRAMPDLADDLRTSSARLAQALPRLAGLDAGLLVERTPGGPRFRAADLPTMRLREVLYHHADLRAGFDFEDFPPDLVATYLAREVTALAGLPDAPAVTLAPAGQEPIRVGPSGPTVAGSPAALLRWLARRDPAGVHALDGDVLPELPRGS</sequence>
<dbReference type="InterPro" id="IPR010872">
    <property type="entry name" value="MDMPI_C-term_domain"/>
</dbReference>
<dbReference type="Pfam" id="PF07398">
    <property type="entry name" value="MDMPI_C"/>
    <property type="match status" value="1"/>
</dbReference>